<dbReference type="GeneID" id="16076443"/>
<comment type="catalytic activity">
    <reaction evidence="12">
        <text>H(+)(in) = H(+)(out)</text>
        <dbReference type="Rhea" id="RHEA:34979"/>
        <dbReference type="ChEBI" id="CHEBI:15378"/>
    </reaction>
</comment>
<dbReference type="KEGG" id="sre:PTSG_03276"/>
<feature type="compositionally biased region" description="Low complexity" evidence="17">
    <location>
        <begin position="431"/>
        <end position="478"/>
    </location>
</feature>
<dbReference type="GO" id="GO:0005267">
    <property type="term" value="F:potassium channel activity"/>
    <property type="evidence" value="ECO:0007669"/>
    <property type="project" value="UniProtKB-KW"/>
</dbReference>
<keyword evidence="20" id="KW-1185">Reference proteome</keyword>
<keyword evidence="7" id="KW-0630">Potassium</keyword>
<evidence type="ECO:0000256" key="12">
    <source>
        <dbReference type="ARBA" id="ARBA00024169"/>
    </source>
</evidence>
<dbReference type="InterPro" id="IPR010617">
    <property type="entry name" value="TMEM175-like"/>
</dbReference>
<dbReference type="AlphaFoldDB" id="F2U4Q5"/>
<dbReference type="PANTHER" id="PTHR31462:SF5">
    <property type="entry name" value="ENDOSOMAL_LYSOSOMAL PROTON CHANNEL TMEM175"/>
    <property type="match status" value="1"/>
</dbReference>
<evidence type="ECO:0000256" key="8">
    <source>
        <dbReference type="ARBA" id="ARBA00022989"/>
    </source>
</evidence>
<comment type="catalytic activity">
    <reaction evidence="14">
        <text>K(+)(in) = K(+)(out)</text>
        <dbReference type="Rhea" id="RHEA:29463"/>
        <dbReference type="ChEBI" id="CHEBI:29103"/>
    </reaction>
</comment>
<evidence type="ECO:0000256" key="11">
    <source>
        <dbReference type="ARBA" id="ARBA00023303"/>
    </source>
</evidence>
<feature type="transmembrane region" description="Helical" evidence="18">
    <location>
        <begin position="126"/>
        <end position="151"/>
    </location>
</feature>
<evidence type="ECO:0000256" key="18">
    <source>
        <dbReference type="SAM" id="Phobius"/>
    </source>
</evidence>
<evidence type="ECO:0000256" key="7">
    <source>
        <dbReference type="ARBA" id="ARBA00022958"/>
    </source>
</evidence>
<evidence type="ECO:0000256" key="9">
    <source>
        <dbReference type="ARBA" id="ARBA00023065"/>
    </source>
</evidence>
<dbReference type="Pfam" id="PF06736">
    <property type="entry name" value="TMEM175"/>
    <property type="match status" value="2"/>
</dbReference>
<keyword evidence="10 18" id="KW-0472">Membrane</keyword>
<feature type="compositionally biased region" description="Low complexity" evidence="17">
    <location>
        <begin position="485"/>
        <end position="499"/>
    </location>
</feature>
<feature type="transmembrane region" description="Helical" evidence="18">
    <location>
        <begin position="98"/>
        <end position="114"/>
    </location>
</feature>
<feature type="region of interest" description="Disordered" evidence="17">
    <location>
        <begin position="1"/>
        <end position="53"/>
    </location>
</feature>
<evidence type="ECO:0000256" key="15">
    <source>
        <dbReference type="ARBA" id="ARBA00034544"/>
    </source>
</evidence>
<evidence type="ECO:0000256" key="16">
    <source>
        <dbReference type="ARBA" id="ARBA00044317"/>
    </source>
</evidence>
<evidence type="ECO:0000256" key="5">
    <source>
        <dbReference type="ARBA" id="ARBA00022692"/>
    </source>
</evidence>
<feature type="transmembrane region" description="Helical" evidence="18">
    <location>
        <begin position="203"/>
        <end position="221"/>
    </location>
</feature>
<keyword evidence="4" id="KW-0633">Potassium transport</keyword>
<dbReference type="GO" id="GO:0016020">
    <property type="term" value="C:membrane"/>
    <property type="evidence" value="ECO:0007669"/>
    <property type="project" value="UniProtKB-SubCell"/>
</dbReference>
<dbReference type="TCDB" id="1.A.78.1.3">
    <property type="family name" value="the k+-selective channel in endosomes and lysosomes (kel) family"/>
</dbReference>
<protein>
    <recommendedName>
        <fullName evidence="15">Endosomal/lysosomal proton channel TMEM175</fullName>
    </recommendedName>
    <alternativeName>
        <fullName evidence="16">Potassium channel TMEM175</fullName>
    </alternativeName>
    <alternativeName>
        <fullName evidence="13">Transmembrane protein 175</fullName>
    </alternativeName>
</protein>
<organism evidence="20">
    <name type="scientific">Salpingoeca rosetta (strain ATCC 50818 / BSB-021)</name>
    <dbReference type="NCBI Taxonomy" id="946362"/>
    <lineage>
        <taxon>Eukaryota</taxon>
        <taxon>Choanoflagellata</taxon>
        <taxon>Craspedida</taxon>
        <taxon>Salpingoecidae</taxon>
        <taxon>Salpingoeca</taxon>
    </lineage>
</organism>
<keyword evidence="9" id="KW-0406">Ion transport</keyword>
<evidence type="ECO:0000256" key="6">
    <source>
        <dbReference type="ARBA" id="ARBA00022826"/>
    </source>
</evidence>
<keyword evidence="3" id="KW-0813">Transport</keyword>
<evidence type="ECO:0000256" key="2">
    <source>
        <dbReference type="ARBA" id="ARBA00006920"/>
    </source>
</evidence>
<feature type="transmembrane region" description="Helical" evidence="18">
    <location>
        <begin position="227"/>
        <end position="246"/>
    </location>
</feature>
<feature type="compositionally biased region" description="Low complexity" evidence="17">
    <location>
        <begin position="11"/>
        <end position="31"/>
    </location>
</feature>
<evidence type="ECO:0000256" key="17">
    <source>
        <dbReference type="SAM" id="MobiDB-lite"/>
    </source>
</evidence>
<gene>
    <name evidence="19" type="ORF">PTSG_03276</name>
</gene>
<dbReference type="RefSeq" id="XP_004995857.1">
    <property type="nucleotide sequence ID" value="XM_004995800.1"/>
</dbReference>
<keyword evidence="11" id="KW-0407">Ion channel</keyword>
<feature type="region of interest" description="Disordered" evidence="17">
    <location>
        <begin position="431"/>
        <end position="509"/>
    </location>
</feature>
<feature type="transmembrane region" description="Helical" evidence="18">
    <location>
        <begin position="329"/>
        <end position="346"/>
    </location>
</feature>
<dbReference type="InParanoid" id="F2U4Q5"/>
<evidence type="ECO:0000256" key="14">
    <source>
        <dbReference type="ARBA" id="ARBA00034430"/>
    </source>
</evidence>
<comment type="similarity">
    <text evidence="2">Belongs to the TMEM175 family.</text>
</comment>
<keyword evidence="6" id="KW-0631">Potassium channel</keyword>
<feature type="transmembrane region" description="Helical" evidence="18">
    <location>
        <begin position="527"/>
        <end position="548"/>
    </location>
</feature>
<dbReference type="PANTHER" id="PTHR31462">
    <property type="entry name" value="ENDOSOMAL/LYSOSOMAL POTASSIUM CHANNEL TMEM175"/>
    <property type="match status" value="1"/>
</dbReference>
<feature type="transmembrane region" description="Helical" evidence="18">
    <location>
        <begin position="391"/>
        <end position="412"/>
    </location>
</feature>
<comment type="subcellular location">
    <subcellularLocation>
        <location evidence="1">Membrane</location>
        <topology evidence="1">Multi-pass membrane protein</topology>
    </subcellularLocation>
</comment>
<evidence type="ECO:0000256" key="1">
    <source>
        <dbReference type="ARBA" id="ARBA00004141"/>
    </source>
</evidence>
<evidence type="ECO:0000313" key="20">
    <source>
        <dbReference type="Proteomes" id="UP000007799"/>
    </source>
</evidence>
<feature type="transmembrane region" description="Helical" evidence="18">
    <location>
        <begin position="163"/>
        <end position="182"/>
    </location>
</feature>
<evidence type="ECO:0000313" key="19">
    <source>
        <dbReference type="EMBL" id="EGD82621.1"/>
    </source>
</evidence>
<reference evidence="19" key="1">
    <citation type="submission" date="2009-08" db="EMBL/GenBank/DDBJ databases">
        <title>Annotation of Salpingoeca rosetta.</title>
        <authorList>
            <consortium name="The Broad Institute Genome Sequencing Platform"/>
            <person name="Russ C."/>
            <person name="Cuomo C."/>
            <person name="Burger G."/>
            <person name="Gray M.W."/>
            <person name="Holland P.W.H."/>
            <person name="King N."/>
            <person name="Lang F.B.F."/>
            <person name="Roger A.J."/>
            <person name="Ruiz-Trillo I."/>
            <person name="Young S.K."/>
            <person name="Zeng Q."/>
            <person name="Gargeya S."/>
            <person name="Alvarado L."/>
            <person name="Berlin A."/>
            <person name="Chapman S.B."/>
            <person name="Chen Z."/>
            <person name="Freedman E."/>
            <person name="Gellesch M."/>
            <person name="Goldberg J."/>
            <person name="Griggs A."/>
            <person name="Gujja S."/>
            <person name="Heilman E."/>
            <person name="Heiman D."/>
            <person name="Howarth C."/>
            <person name="Mehta T."/>
            <person name="Neiman D."/>
            <person name="Pearson M."/>
            <person name="Roberts A."/>
            <person name="Saif S."/>
            <person name="Shea T."/>
            <person name="Shenoy N."/>
            <person name="Sisk P."/>
            <person name="Stolte C."/>
            <person name="Sykes S."/>
            <person name="White J."/>
            <person name="Yandava C."/>
            <person name="Haas B."/>
            <person name="Nusbaum C."/>
            <person name="Birren B."/>
        </authorList>
    </citation>
    <scope>NUCLEOTIDE SEQUENCE [LARGE SCALE GENOMIC DNA]</scope>
    <source>
        <strain evidence="19">ATCC 50818</strain>
    </source>
</reference>
<proteinExistence type="inferred from homology"/>
<evidence type="ECO:0000256" key="13">
    <source>
        <dbReference type="ARBA" id="ARBA00030477"/>
    </source>
</evidence>
<sequence length="598" mass="66364">MEDNKHPPPQYVSAMQQQQQQQHPPQMQLEQQGGGPQSHGNEHHHDHHAGAGGETERLEIDAVIAIVATVMAIPLASLTEEEEEKDYIFQVLNGKGKQIAWFVASFNMVAYWWGYHSALMRQVEHVTFWTMLCNLLFLLSLSFYPISYVFAQDYILNWRATSLFMSILVSTALAFALLRMLSRPSAWESPARRMAWKLCMIEDATHVVVLGLALAAVQILRLVNEDYIAVGWVVVLVKTIFDVIVYRWHVRRHPRLFANPYKPGKTLRKRHFLRLAGYADVRRNRLEAFSDGVFAIAATFQFLEIKVPTPDQVPFPSFTEALSDASSDLGAYLISFGVIGMLWINHHNIVERFQCVPLLLRLVNTQQLVLVAVLPLFFSILVNFWPDRSAVIWASCAVATTGLFQLLLWGLARFLHSRAVAASASVATRTPSAHTSSSSTLLSASTSSGSGHSRPGFPTATATTATATTARPMSSSSLPGPPTTPQAASTATTAAQQQRQQEEEEGLQREEELVLKFDPYDSVRKPYVVAQLLVIPVVGFGTALAALGSSRVHLFPFLLCPFLYWLLSSLEARAVGTAIALRYGAGTSEHQPLVQRTE</sequence>
<dbReference type="EMBL" id="GL832961">
    <property type="protein sequence ID" value="EGD82621.1"/>
    <property type="molecule type" value="Genomic_DNA"/>
</dbReference>
<dbReference type="Proteomes" id="UP000007799">
    <property type="component" value="Unassembled WGS sequence"/>
</dbReference>
<keyword evidence="5 18" id="KW-0812">Transmembrane</keyword>
<dbReference type="STRING" id="946362.F2U4Q5"/>
<dbReference type="OrthoDB" id="203835at2759"/>
<feature type="transmembrane region" description="Helical" evidence="18">
    <location>
        <begin position="367"/>
        <end position="385"/>
    </location>
</feature>
<accession>F2U4Q5</accession>
<name>F2U4Q5_SALR5</name>
<evidence type="ECO:0000256" key="3">
    <source>
        <dbReference type="ARBA" id="ARBA00022448"/>
    </source>
</evidence>
<evidence type="ECO:0000256" key="10">
    <source>
        <dbReference type="ARBA" id="ARBA00023136"/>
    </source>
</evidence>
<keyword evidence="8 18" id="KW-1133">Transmembrane helix</keyword>
<evidence type="ECO:0000256" key="4">
    <source>
        <dbReference type="ARBA" id="ARBA00022538"/>
    </source>
</evidence>
<dbReference type="GO" id="GO:0015252">
    <property type="term" value="F:proton channel activity"/>
    <property type="evidence" value="ECO:0007669"/>
    <property type="project" value="InterPro"/>
</dbReference>
<dbReference type="FunCoup" id="F2U4Q5">
    <property type="interactions" value="375"/>
</dbReference>